<dbReference type="Proteomes" id="UP000467700">
    <property type="component" value="Unassembled WGS sequence"/>
</dbReference>
<name>A0A8S0XKC1_CYCAE</name>
<dbReference type="EMBL" id="CACVBS010000013">
    <property type="protein sequence ID" value="CAA7259287.1"/>
    <property type="molecule type" value="Genomic_DNA"/>
</dbReference>
<keyword evidence="4" id="KW-1185">Reference proteome</keyword>
<evidence type="ECO:0000256" key="1">
    <source>
        <dbReference type="SAM" id="Coils"/>
    </source>
</evidence>
<accession>A0A8S0XKC1</accession>
<reference evidence="3 4" key="1">
    <citation type="submission" date="2020-01" db="EMBL/GenBank/DDBJ databases">
        <authorList>
            <person name="Gupta K D."/>
        </authorList>
    </citation>
    <scope>NUCLEOTIDE SEQUENCE [LARGE SCALE GENOMIC DNA]</scope>
</reference>
<organism evidence="3 4">
    <name type="scientific">Cyclocybe aegerita</name>
    <name type="common">Black poplar mushroom</name>
    <name type="synonym">Agrocybe aegerita</name>
    <dbReference type="NCBI Taxonomy" id="1973307"/>
    <lineage>
        <taxon>Eukaryota</taxon>
        <taxon>Fungi</taxon>
        <taxon>Dikarya</taxon>
        <taxon>Basidiomycota</taxon>
        <taxon>Agaricomycotina</taxon>
        <taxon>Agaricomycetes</taxon>
        <taxon>Agaricomycetidae</taxon>
        <taxon>Agaricales</taxon>
        <taxon>Agaricineae</taxon>
        <taxon>Bolbitiaceae</taxon>
        <taxon>Cyclocybe</taxon>
    </lineage>
</organism>
<gene>
    <name evidence="3" type="ORF">AAE3_LOCUS1322</name>
</gene>
<comment type="caution">
    <text evidence="3">The sequence shown here is derived from an EMBL/GenBank/DDBJ whole genome shotgun (WGS) entry which is preliminary data.</text>
</comment>
<evidence type="ECO:0000313" key="4">
    <source>
        <dbReference type="Proteomes" id="UP000467700"/>
    </source>
</evidence>
<feature type="compositionally biased region" description="Basic and acidic residues" evidence="2">
    <location>
        <begin position="678"/>
        <end position="690"/>
    </location>
</feature>
<feature type="coiled-coil region" evidence="1">
    <location>
        <begin position="193"/>
        <end position="294"/>
    </location>
</feature>
<dbReference type="OrthoDB" id="2548929at2759"/>
<feature type="region of interest" description="Disordered" evidence="2">
    <location>
        <begin position="610"/>
        <end position="636"/>
    </location>
</feature>
<feature type="compositionally biased region" description="Polar residues" evidence="2">
    <location>
        <begin position="68"/>
        <end position="105"/>
    </location>
</feature>
<feature type="region of interest" description="Disordered" evidence="2">
    <location>
        <begin position="1"/>
        <end position="105"/>
    </location>
</feature>
<sequence length="690" mass="76612">MKRLDMLEECNAPTFSVKNLPAHLSRGSPPRLRNRERSTLRSNAAHPRSSSPPPLPKSASLPMHTVRKNSSNNRPCDQPTLPRSSVSSDSTCPISNTPSRSPSTLFEHSPLIAEVLRQITASKASVLDLRTQLTECQTSASQSRAVLHQEVDTHRERKRLEDVSKAELRSRTKTLEDSKRVAEGLKKEADKKLKAAQLVHDTATQRMENLDKETGDLRKELAENREFIAEHRGQVSDMERDLTEALEQKRLEIKAAEELVLILNQRSRELEEKLASEKDRLQTLREKSDGLRQTRASHLEDSITQLFHHQESVLSTPDVHHSPTTYDHTADSWDMTSNGLHNQFPHIYDASQLYALGGSPRRASIGSTNGTRLDNAPGFQANSFSPFSDVTSSDGTVFENGRSYLFNDLGFSGSLDNGGSISRSFQSDSDPYVEKEYHQSTKQHHKADAPGVITSSPTSLYGPSINNAEELALALQFPSYEHQHRPFESQRSTWKHSKDDSPFAFDPQEVEYPYFQTAAEKTSTRNWFSAISKAKTGKGLNPDAKEFNLFRKGPGNGTMFNGHPLSNAMYDALNPNGLGPTAGAASTGQSLLRAFAPSPAEREALQRALGGSTNTSFERLPSLSDVGSIPASPTSCHARAHVPQVPVRDLGSILPAWLQSLPRARKANFSPWDDEEPKETRKENVIRRMT</sequence>
<evidence type="ECO:0000313" key="3">
    <source>
        <dbReference type="EMBL" id="CAA7259287.1"/>
    </source>
</evidence>
<feature type="region of interest" description="Disordered" evidence="2">
    <location>
        <begin position="668"/>
        <end position="690"/>
    </location>
</feature>
<dbReference type="AlphaFoldDB" id="A0A8S0XKC1"/>
<evidence type="ECO:0000256" key="2">
    <source>
        <dbReference type="SAM" id="MobiDB-lite"/>
    </source>
</evidence>
<protein>
    <submittedName>
        <fullName evidence="3">Uncharacterized protein</fullName>
    </submittedName>
</protein>
<proteinExistence type="predicted"/>
<keyword evidence="1" id="KW-0175">Coiled coil</keyword>